<evidence type="ECO:0000256" key="4">
    <source>
        <dbReference type="ARBA" id="ARBA00022692"/>
    </source>
</evidence>
<sequence>MTSSTLGHLAALFTVIVWGTTFISTKILLFDFSPLEILFYRFSLGFLVLCLARPRRLKTRGWIEDKFLLAAGLCGITLYFLLENIALLYTYASNVCLILAFVPFLTALFSKFILGEDNLNKTFFTGFVCALSGILLIVYNSSAILKLNPLGDFLALLAALIWAIYSILLRKISTFKYDTILCTRNIFGYGLLLMLPAFLFLETTFDLSLLNDYANRFNLLYLGICASALCFGTWSWSVNILGPVKTSMYIYVSPIVTLITSAIILDEKITFLTILGTLLIFTGLIISGRKN</sequence>
<dbReference type="InterPro" id="IPR000620">
    <property type="entry name" value="EamA_dom"/>
</dbReference>
<feature type="transmembrane region" description="Helical" evidence="7">
    <location>
        <begin position="271"/>
        <end position="288"/>
    </location>
</feature>
<keyword evidence="4 7" id="KW-0812">Transmembrane</keyword>
<feature type="transmembrane region" description="Helical" evidence="7">
    <location>
        <begin position="122"/>
        <end position="141"/>
    </location>
</feature>
<organism evidence="9 10">
    <name type="scientific">Candidatus Avacidaminococcus intestinavium</name>
    <dbReference type="NCBI Taxonomy" id="2840684"/>
    <lineage>
        <taxon>Bacteria</taxon>
        <taxon>Bacillati</taxon>
        <taxon>Bacillota</taxon>
        <taxon>Negativicutes</taxon>
        <taxon>Acidaminococcales</taxon>
        <taxon>Acidaminococcaceae</taxon>
        <taxon>Acidaminococcaceae incertae sedis</taxon>
        <taxon>Candidatus Avacidaminococcus</taxon>
    </lineage>
</organism>
<dbReference type="SUPFAM" id="SSF103481">
    <property type="entry name" value="Multidrug resistance efflux transporter EmrE"/>
    <property type="match status" value="2"/>
</dbReference>
<comment type="caution">
    <text evidence="9">The sequence shown here is derived from an EMBL/GenBank/DDBJ whole genome shotgun (WGS) entry which is preliminary data.</text>
</comment>
<comment type="subcellular location">
    <subcellularLocation>
        <location evidence="1">Cell membrane</location>
        <topology evidence="1">Multi-pass membrane protein</topology>
    </subcellularLocation>
</comment>
<reference evidence="9" key="2">
    <citation type="journal article" date="2021" name="PeerJ">
        <title>Extensive microbial diversity within the chicken gut microbiome revealed by metagenomics and culture.</title>
        <authorList>
            <person name="Gilroy R."/>
            <person name="Ravi A."/>
            <person name="Getino M."/>
            <person name="Pursley I."/>
            <person name="Horton D.L."/>
            <person name="Alikhan N.F."/>
            <person name="Baker D."/>
            <person name="Gharbi K."/>
            <person name="Hall N."/>
            <person name="Watson M."/>
            <person name="Adriaenssens E.M."/>
            <person name="Foster-Nyarko E."/>
            <person name="Jarju S."/>
            <person name="Secka A."/>
            <person name="Antonio M."/>
            <person name="Oren A."/>
            <person name="Chaudhuri R.R."/>
            <person name="La Ragione R."/>
            <person name="Hildebrand F."/>
            <person name="Pallen M.J."/>
        </authorList>
    </citation>
    <scope>NUCLEOTIDE SEQUENCE</scope>
    <source>
        <strain evidence="9">CHK160-1198</strain>
    </source>
</reference>
<feature type="transmembrane region" description="Helical" evidence="7">
    <location>
        <begin position="153"/>
        <end position="169"/>
    </location>
</feature>
<reference evidence="9" key="1">
    <citation type="submission" date="2020-10" db="EMBL/GenBank/DDBJ databases">
        <authorList>
            <person name="Gilroy R."/>
        </authorList>
    </citation>
    <scope>NUCLEOTIDE SEQUENCE</scope>
    <source>
        <strain evidence="9">CHK160-1198</strain>
    </source>
</reference>
<feature type="transmembrane region" description="Helical" evidence="7">
    <location>
        <begin position="88"/>
        <end position="110"/>
    </location>
</feature>
<protein>
    <submittedName>
        <fullName evidence="9">DMT family transporter</fullName>
    </submittedName>
</protein>
<feature type="transmembrane region" description="Helical" evidence="7">
    <location>
        <begin position="248"/>
        <end position="265"/>
    </location>
</feature>
<gene>
    <name evidence="9" type="ORF">IAB06_03755</name>
</gene>
<feature type="transmembrane region" description="Helical" evidence="7">
    <location>
        <begin position="219"/>
        <end position="241"/>
    </location>
</feature>
<evidence type="ECO:0000256" key="6">
    <source>
        <dbReference type="ARBA" id="ARBA00023136"/>
    </source>
</evidence>
<keyword evidence="3" id="KW-1003">Cell membrane</keyword>
<dbReference type="EMBL" id="DVNI01000055">
    <property type="protein sequence ID" value="HIU64140.1"/>
    <property type="molecule type" value="Genomic_DNA"/>
</dbReference>
<name>A0A9D1MPZ5_9FIRM</name>
<dbReference type="Pfam" id="PF00892">
    <property type="entry name" value="EamA"/>
    <property type="match status" value="2"/>
</dbReference>
<feature type="transmembrane region" description="Helical" evidence="7">
    <location>
        <begin position="35"/>
        <end position="54"/>
    </location>
</feature>
<evidence type="ECO:0000256" key="1">
    <source>
        <dbReference type="ARBA" id="ARBA00004651"/>
    </source>
</evidence>
<dbReference type="InterPro" id="IPR037185">
    <property type="entry name" value="EmrE-like"/>
</dbReference>
<evidence type="ECO:0000256" key="5">
    <source>
        <dbReference type="ARBA" id="ARBA00022989"/>
    </source>
</evidence>
<evidence type="ECO:0000256" key="3">
    <source>
        <dbReference type="ARBA" id="ARBA00022475"/>
    </source>
</evidence>
<dbReference type="InterPro" id="IPR050638">
    <property type="entry name" value="AA-Vitamin_Transporters"/>
</dbReference>
<evidence type="ECO:0000256" key="2">
    <source>
        <dbReference type="ARBA" id="ARBA00007362"/>
    </source>
</evidence>
<comment type="similarity">
    <text evidence="2">Belongs to the EamA transporter family.</text>
</comment>
<dbReference type="Proteomes" id="UP000824099">
    <property type="component" value="Unassembled WGS sequence"/>
</dbReference>
<evidence type="ECO:0000313" key="10">
    <source>
        <dbReference type="Proteomes" id="UP000824099"/>
    </source>
</evidence>
<dbReference type="PANTHER" id="PTHR32322:SF18">
    <property type="entry name" value="S-ADENOSYLMETHIONINE_S-ADENOSYLHOMOCYSTEINE TRANSPORTER"/>
    <property type="match status" value="1"/>
</dbReference>
<feature type="transmembrane region" description="Helical" evidence="7">
    <location>
        <begin position="181"/>
        <end position="199"/>
    </location>
</feature>
<feature type="domain" description="EamA" evidence="8">
    <location>
        <begin position="150"/>
        <end position="287"/>
    </location>
</feature>
<dbReference type="GO" id="GO:0005886">
    <property type="term" value="C:plasma membrane"/>
    <property type="evidence" value="ECO:0007669"/>
    <property type="project" value="UniProtKB-SubCell"/>
</dbReference>
<dbReference type="PANTHER" id="PTHR32322">
    <property type="entry name" value="INNER MEMBRANE TRANSPORTER"/>
    <property type="match status" value="1"/>
</dbReference>
<proteinExistence type="inferred from homology"/>
<evidence type="ECO:0000313" key="9">
    <source>
        <dbReference type="EMBL" id="HIU64140.1"/>
    </source>
</evidence>
<feature type="transmembrane region" description="Helical" evidence="7">
    <location>
        <begin position="66"/>
        <end position="82"/>
    </location>
</feature>
<keyword evidence="5 7" id="KW-1133">Transmembrane helix</keyword>
<accession>A0A9D1MPZ5</accession>
<dbReference type="AlphaFoldDB" id="A0A9D1MPZ5"/>
<feature type="domain" description="EamA" evidence="8">
    <location>
        <begin position="6"/>
        <end position="138"/>
    </location>
</feature>
<keyword evidence="6 7" id="KW-0472">Membrane</keyword>
<evidence type="ECO:0000256" key="7">
    <source>
        <dbReference type="SAM" id="Phobius"/>
    </source>
</evidence>
<evidence type="ECO:0000259" key="8">
    <source>
        <dbReference type="Pfam" id="PF00892"/>
    </source>
</evidence>